<dbReference type="AlphaFoldDB" id="A0A1J9R121"/>
<evidence type="ECO:0000313" key="7">
    <source>
        <dbReference type="Proteomes" id="UP000183809"/>
    </source>
</evidence>
<evidence type="ECO:0000313" key="6">
    <source>
        <dbReference type="EMBL" id="OJD35094.1"/>
    </source>
</evidence>
<dbReference type="GO" id="GO:0016616">
    <property type="term" value="F:oxidoreductase activity, acting on the CH-OH group of donors, NAD or NADP as acceptor"/>
    <property type="evidence" value="ECO:0007669"/>
    <property type="project" value="TreeGrafter"/>
</dbReference>
<keyword evidence="2" id="KW-0521">NADP</keyword>
<dbReference type="PROSITE" id="PS00061">
    <property type="entry name" value="ADH_SHORT"/>
    <property type="match status" value="1"/>
</dbReference>
<feature type="region of interest" description="Disordered" evidence="5">
    <location>
        <begin position="158"/>
        <end position="185"/>
    </location>
</feature>
<evidence type="ECO:0000256" key="4">
    <source>
        <dbReference type="RuleBase" id="RU000363"/>
    </source>
</evidence>
<dbReference type="OrthoDB" id="5296at2759"/>
<evidence type="ECO:0000256" key="3">
    <source>
        <dbReference type="ARBA" id="ARBA00023002"/>
    </source>
</evidence>
<dbReference type="RefSeq" id="XP_020131354.1">
    <property type="nucleotide sequence ID" value="XM_020271954.1"/>
</dbReference>
<keyword evidence="3" id="KW-0560">Oxidoreductase</keyword>
<dbReference type="PRINTS" id="PR00081">
    <property type="entry name" value="GDHRDH"/>
</dbReference>
<dbReference type="STRING" id="236234.A0A1J9R121"/>
<dbReference type="PANTHER" id="PTHR44229:SF4">
    <property type="entry name" value="15-HYDROXYPROSTAGLANDIN DEHYDROGENASE [NAD(+)]"/>
    <property type="match status" value="1"/>
</dbReference>
<name>A0A1J9R121_9PEZI</name>
<protein>
    <submittedName>
        <fullName evidence="6">Short chain dehydrogenase</fullName>
    </submittedName>
</protein>
<comment type="caution">
    <text evidence="6">The sequence shown here is derived from an EMBL/GenBank/DDBJ whole genome shotgun (WGS) entry which is preliminary data.</text>
</comment>
<evidence type="ECO:0000256" key="2">
    <source>
        <dbReference type="ARBA" id="ARBA00022857"/>
    </source>
</evidence>
<dbReference type="InterPro" id="IPR036291">
    <property type="entry name" value="NAD(P)-bd_dom_sf"/>
</dbReference>
<proteinExistence type="inferred from homology"/>
<comment type="similarity">
    <text evidence="1 4">Belongs to the short-chain dehydrogenases/reductases (SDR) family.</text>
</comment>
<keyword evidence="7" id="KW-1185">Reference proteome</keyword>
<dbReference type="InterPro" id="IPR002347">
    <property type="entry name" value="SDR_fam"/>
</dbReference>
<organism evidence="6 7">
    <name type="scientific">Diplodia corticola</name>
    <dbReference type="NCBI Taxonomy" id="236234"/>
    <lineage>
        <taxon>Eukaryota</taxon>
        <taxon>Fungi</taxon>
        <taxon>Dikarya</taxon>
        <taxon>Ascomycota</taxon>
        <taxon>Pezizomycotina</taxon>
        <taxon>Dothideomycetes</taxon>
        <taxon>Dothideomycetes incertae sedis</taxon>
        <taxon>Botryosphaeriales</taxon>
        <taxon>Botryosphaeriaceae</taxon>
        <taxon>Diplodia</taxon>
    </lineage>
</organism>
<dbReference type="GeneID" id="31012213"/>
<dbReference type="Pfam" id="PF00106">
    <property type="entry name" value="adh_short"/>
    <property type="match status" value="2"/>
</dbReference>
<dbReference type="InterPro" id="IPR020904">
    <property type="entry name" value="Sc_DH/Rdtase_CS"/>
</dbReference>
<dbReference type="GO" id="GO:0005737">
    <property type="term" value="C:cytoplasm"/>
    <property type="evidence" value="ECO:0007669"/>
    <property type="project" value="TreeGrafter"/>
</dbReference>
<gene>
    <name evidence="6" type="ORF">BKCO1_19000164</name>
</gene>
<evidence type="ECO:0000256" key="1">
    <source>
        <dbReference type="ARBA" id="ARBA00006484"/>
    </source>
</evidence>
<dbReference type="EMBL" id="MNUE01000019">
    <property type="protein sequence ID" value="OJD35094.1"/>
    <property type="molecule type" value="Genomic_DNA"/>
</dbReference>
<dbReference type="Gene3D" id="3.40.50.720">
    <property type="entry name" value="NAD(P)-binding Rossmann-like Domain"/>
    <property type="match status" value="1"/>
</dbReference>
<sequence length="346" mass="36656">MAAAPASAPLPFSVDGKTAIVTGAGSGINLEFARLLLSRNCNVVFADLALRPEAQALVDEHSSADPPAAARALFVKTDVTAWPELRQLFAATLAAFGDFDVLCPGAGVYEPLWSNFWHPPGCSPASRDDADAGRYKLLDINVTHPIRATQLALSLWLHPPPPPSPSASDDDANGSAADLQKTPVKASPLNPKRVVHISSVAGQVPNFNAPLYAASKFAVSGFVRSMAPLEPTAGVRVNAVAPGLIKTPLWTEHPEKLAFVDDARDGWATPEEVAHAMLKCVEDPALVGGSVLEVGKENTRVVGVFDDPGPDRDPRKGLCASNSANGTKEIWGWLADEAVWGWKEKL</sequence>
<dbReference type="SUPFAM" id="SSF51735">
    <property type="entry name" value="NAD(P)-binding Rossmann-fold domains"/>
    <property type="match status" value="1"/>
</dbReference>
<evidence type="ECO:0000256" key="5">
    <source>
        <dbReference type="SAM" id="MobiDB-lite"/>
    </source>
</evidence>
<dbReference type="PANTHER" id="PTHR44229">
    <property type="entry name" value="15-HYDROXYPROSTAGLANDIN DEHYDROGENASE [NAD(+)]"/>
    <property type="match status" value="1"/>
</dbReference>
<reference evidence="6 7" key="1">
    <citation type="submission" date="2016-10" db="EMBL/GenBank/DDBJ databases">
        <title>Proteomics and genomics reveal pathogen-plant mechanisms compatible with a hemibiotrophic lifestyle of Diplodia corticola.</title>
        <authorList>
            <person name="Fernandes I."/>
            <person name="De Jonge R."/>
            <person name="Van De Peer Y."/>
            <person name="Devreese B."/>
            <person name="Alves A."/>
            <person name="Esteves A.C."/>
        </authorList>
    </citation>
    <scope>NUCLEOTIDE SEQUENCE [LARGE SCALE GENOMIC DNA]</scope>
    <source>
        <strain evidence="6 7">CBS 112549</strain>
    </source>
</reference>
<accession>A0A1J9R121</accession>
<dbReference type="PRINTS" id="PR00080">
    <property type="entry name" value="SDRFAMILY"/>
</dbReference>
<dbReference type="Proteomes" id="UP000183809">
    <property type="component" value="Unassembled WGS sequence"/>
</dbReference>